<gene>
    <name evidence="1" type="ORF">FKV24_000600</name>
</gene>
<proteinExistence type="predicted"/>
<reference evidence="1 2" key="1">
    <citation type="submission" date="2019-10" db="EMBL/GenBank/DDBJ databases">
        <title>Lysobacter alkalisoli sp. nov., isolated from saline-alkaline soil.</title>
        <authorList>
            <person name="Sun J.-Q."/>
        </authorList>
    </citation>
    <scope>NUCLEOTIDE SEQUENCE [LARGE SCALE GENOMIC DNA]</scope>
    <source>
        <strain evidence="1 2">KCTC 42381</strain>
    </source>
</reference>
<organism evidence="1 2">
    <name type="scientific">Marilutibacter maris</name>
    <dbReference type="NCBI Taxonomy" id="1605891"/>
    <lineage>
        <taxon>Bacteria</taxon>
        <taxon>Pseudomonadati</taxon>
        <taxon>Pseudomonadota</taxon>
        <taxon>Gammaproteobacteria</taxon>
        <taxon>Lysobacterales</taxon>
        <taxon>Lysobacteraceae</taxon>
        <taxon>Marilutibacter</taxon>
    </lineage>
</organism>
<dbReference type="RefSeq" id="WP_141480789.1">
    <property type="nucleotide sequence ID" value="NZ_VICD02000006.1"/>
</dbReference>
<sequence length="124" mass="14889">MSQWVRRSHFQKRTRHLYALVFDQERAVYIGQTVNPKQRASQHRASAGGWLRPHRMVLLEAIVGTYVQAEEREYVWRWVAHIKGWRVYVQPPNVMVDLGRRMGLLRRLEAWRTRWIVGWPVSRA</sequence>
<evidence type="ECO:0000313" key="2">
    <source>
        <dbReference type="Proteomes" id="UP000320431"/>
    </source>
</evidence>
<dbReference type="EMBL" id="VICD02000006">
    <property type="protein sequence ID" value="KAB8198698.1"/>
    <property type="molecule type" value="Genomic_DNA"/>
</dbReference>
<comment type="caution">
    <text evidence="1">The sequence shown here is derived from an EMBL/GenBank/DDBJ whole genome shotgun (WGS) entry which is preliminary data.</text>
</comment>
<dbReference type="PROSITE" id="PS50164">
    <property type="entry name" value="GIY_YIG"/>
    <property type="match status" value="1"/>
</dbReference>
<evidence type="ECO:0000313" key="1">
    <source>
        <dbReference type="EMBL" id="KAB8198698.1"/>
    </source>
</evidence>
<dbReference type="InterPro" id="IPR035901">
    <property type="entry name" value="GIY-YIG_endonuc_sf"/>
</dbReference>
<accession>A0A508BFM1</accession>
<dbReference type="InterPro" id="IPR000305">
    <property type="entry name" value="GIY-YIG_endonuc"/>
</dbReference>
<protein>
    <submittedName>
        <fullName evidence="1">GIY-YIG nuclease family protein</fullName>
    </submittedName>
</protein>
<dbReference type="CDD" id="cd00719">
    <property type="entry name" value="GIY-YIG_SF"/>
    <property type="match status" value="1"/>
</dbReference>
<name>A0A508BFM1_9GAMM</name>
<dbReference type="Gene3D" id="3.40.1440.10">
    <property type="entry name" value="GIY-YIG endonuclease"/>
    <property type="match status" value="1"/>
</dbReference>
<dbReference type="Proteomes" id="UP000320431">
    <property type="component" value="Unassembled WGS sequence"/>
</dbReference>
<dbReference type="AlphaFoldDB" id="A0A508BFM1"/>